<evidence type="ECO:0000256" key="5">
    <source>
        <dbReference type="ARBA" id="ARBA00022723"/>
    </source>
</evidence>
<evidence type="ECO:0000256" key="3">
    <source>
        <dbReference type="ARBA" id="ARBA00022630"/>
    </source>
</evidence>
<evidence type="ECO:0000256" key="11">
    <source>
        <dbReference type="PIRSR" id="PIRSR006268-2"/>
    </source>
</evidence>
<dbReference type="PIRSF" id="PIRSF006268">
    <property type="entry name" value="ApbE"/>
    <property type="match status" value="1"/>
</dbReference>
<evidence type="ECO:0000256" key="2">
    <source>
        <dbReference type="ARBA" id="ARBA00016337"/>
    </source>
</evidence>
<proteinExistence type="inferred from homology"/>
<keyword evidence="6 10" id="KW-0274">FAD</keyword>
<dbReference type="AlphaFoldDB" id="A0A212JEL3"/>
<evidence type="ECO:0000256" key="9">
    <source>
        <dbReference type="ARBA" id="ARBA00048540"/>
    </source>
</evidence>
<feature type="binding site" evidence="11">
    <location>
        <position position="269"/>
    </location>
    <ligand>
        <name>Mg(2+)</name>
        <dbReference type="ChEBI" id="CHEBI:18420"/>
    </ligand>
</feature>
<dbReference type="InterPro" id="IPR003374">
    <property type="entry name" value="ApbE-like_sf"/>
</dbReference>
<dbReference type="PANTHER" id="PTHR30040">
    <property type="entry name" value="THIAMINE BIOSYNTHESIS LIPOPROTEIN APBE"/>
    <property type="match status" value="1"/>
</dbReference>
<evidence type="ECO:0000256" key="6">
    <source>
        <dbReference type="ARBA" id="ARBA00022827"/>
    </source>
</evidence>
<evidence type="ECO:0000313" key="12">
    <source>
        <dbReference type="EMBL" id="SBV97903.1"/>
    </source>
</evidence>
<dbReference type="Pfam" id="PF02424">
    <property type="entry name" value="ApbE"/>
    <property type="match status" value="1"/>
</dbReference>
<protein>
    <recommendedName>
        <fullName evidence="2 10">FAD:protein FMN transferase</fullName>
        <ecNumber evidence="1 10">2.7.1.180</ecNumber>
    </recommendedName>
    <alternativeName>
        <fullName evidence="8 10">Flavin transferase</fullName>
    </alternativeName>
</protein>
<evidence type="ECO:0000256" key="8">
    <source>
        <dbReference type="ARBA" id="ARBA00031306"/>
    </source>
</evidence>
<sequence length="320" mass="35885">MNAVMADNGTFYYSIQGTAEGTSYNIIYQDDEDRDFQPEIESLLADFEKSMSVYDETSLISRINRNEDIETDYYFETVFNRAKEISLQTEGTFDISAEPLFRAWGFSSQEKNIPDKDKVSALKECIGMDKIKIENRRVIKTNPNIVLNANAIAKGYSADIVADFLDKHGCLNYLVEIGGEIRLKGENTSGEAWRIGIDRPAEDNPIPGQDLQVILQITDRGLATSGNYRQFYIQDGQKITHTINPATGYPVTHNLLSTTVIAKDAITADAFATAFLVVGIEKALEWVQKFADMDALFICDEEGEYKVYYTPGIEENLIPA</sequence>
<comment type="cofactor">
    <cofactor evidence="11">
        <name>Mg(2+)</name>
        <dbReference type="ChEBI" id="CHEBI:18420"/>
    </cofactor>
    <cofactor evidence="11">
        <name>Mn(2+)</name>
        <dbReference type="ChEBI" id="CHEBI:29035"/>
    </cofactor>
    <text evidence="11">Magnesium. Can also use manganese.</text>
</comment>
<evidence type="ECO:0000256" key="1">
    <source>
        <dbReference type="ARBA" id="ARBA00011955"/>
    </source>
</evidence>
<reference evidence="12" key="1">
    <citation type="submission" date="2016-04" db="EMBL/GenBank/DDBJ databases">
        <authorList>
            <person name="Evans L.H."/>
            <person name="Alamgir A."/>
            <person name="Owens N."/>
            <person name="Weber N.D."/>
            <person name="Virtaneva K."/>
            <person name="Barbian K."/>
            <person name="Babar A."/>
            <person name="Rosenke K."/>
        </authorList>
    </citation>
    <scope>NUCLEOTIDE SEQUENCE</scope>
    <source>
        <strain evidence="12">86-1</strain>
    </source>
</reference>
<keyword evidence="3 10" id="KW-0285">Flavoprotein</keyword>
<evidence type="ECO:0000256" key="7">
    <source>
        <dbReference type="ARBA" id="ARBA00022842"/>
    </source>
</evidence>
<keyword evidence="7 10" id="KW-0460">Magnesium</keyword>
<dbReference type="GO" id="GO:0016740">
    <property type="term" value="F:transferase activity"/>
    <property type="evidence" value="ECO:0007669"/>
    <property type="project" value="UniProtKB-UniRule"/>
</dbReference>
<feature type="binding site" evidence="11">
    <location>
        <position position="273"/>
    </location>
    <ligand>
        <name>Mg(2+)</name>
        <dbReference type="ChEBI" id="CHEBI:18420"/>
    </ligand>
</feature>
<accession>A0A212JEL3</accession>
<name>A0A212JEL3_9BACT</name>
<organism evidence="12">
    <name type="scientific">uncultured Dysgonomonas sp</name>
    <dbReference type="NCBI Taxonomy" id="206096"/>
    <lineage>
        <taxon>Bacteria</taxon>
        <taxon>Pseudomonadati</taxon>
        <taxon>Bacteroidota</taxon>
        <taxon>Bacteroidia</taxon>
        <taxon>Bacteroidales</taxon>
        <taxon>Dysgonomonadaceae</taxon>
        <taxon>Dysgonomonas</taxon>
        <taxon>environmental samples</taxon>
    </lineage>
</organism>
<dbReference type="SUPFAM" id="SSF143631">
    <property type="entry name" value="ApbE-like"/>
    <property type="match status" value="1"/>
</dbReference>
<dbReference type="InterPro" id="IPR024932">
    <property type="entry name" value="ApbE"/>
</dbReference>
<feature type="binding site" evidence="11">
    <location>
        <position position="151"/>
    </location>
    <ligand>
        <name>Mg(2+)</name>
        <dbReference type="ChEBI" id="CHEBI:18420"/>
    </ligand>
</feature>
<dbReference type="Gene3D" id="3.10.520.10">
    <property type="entry name" value="ApbE-like domains"/>
    <property type="match status" value="1"/>
</dbReference>
<dbReference type="RefSeq" id="WP_296940500.1">
    <property type="nucleotide sequence ID" value="NZ_LT599032.1"/>
</dbReference>
<gene>
    <name evidence="12" type="ORF">KL86DYS1_12031</name>
</gene>
<comment type="similarity">
    <text evidence="10">Belongs to the ApbE family.</text>
</comment>
<dbReference type="PANTHER" id="PTHR30040:SF2">
    <property type="entry name" value="FAD:PROTEIN FMN TRANSFERASE"/>
    <property type="match status" value="1"/>
</dbReference>
<dbReference type="GO" id="GO:0046872">
    <property type="term" value="F:metal ion binding"/>
    <property type="evidence" value="ECO:0007669"/>
    <property type="project" value="UniProtKB-UniRule"/>
</dbReference>
<keyword evidence="5 10" id="KW-0479">Metal-binding</keyword>
<dbReference type="EC" id="2.7.1.180" evidence="1 10"/>
<keyword evidence="4 10" id="KW-0808">Transferase</keyword>
<evidence type="ECO:0000256" key="4">
    <source>
        <dbReference type="ARBA" id="ARBA00022679"/>
    </source>
</evidence>
<comment type="catalytic activity">
    <reaction evidence="9 10">
        <text>L-threonyl-[protein] + FAD = FMN-L-threonyl-[protein] + AMP + H(+)</text>
        <dbReference type="Rhea" id="RHEA:36847"/>
        <dbReference type="Rhea" id="RHEA-COMP:11060"/>
        <dbReference type="Rhea" id="RHEA-COMP:11061"/>
        <dbReference type="ChEBI" id="CHEBI:15378"/>
        <dbReference type="ChEBI" id="CHEBI:30013"/>
        <dbReference type="ChEBI" id="CHEBI:57692"/>
        <dbReference type="ChEBI" id="CHEBI:74257"/>
        <dbReference type="ChEBI" id="CHEBI:456215"/>
        <dbReference type="EC" id="2.7.1.180"/>
    </reaction>
</comment>
<dbReference type="EMBL" id="FLUM01000001">
    <property type="protein sequence ID" value="SBV97903.1"/>
    <property type="molecule type" value="Genomic_DNA"/>
</dbReference>
<evidence type="ECO:0000256" key="10">
    <source>
        <dbReference type="PIRNR" id="PIRNR006268"/>
    </source>
</evidence>